<dbReference type="Pfam" id="PF00962">
    <property type="entry name" value="A_deaminase"/>
    <property type="match status" value="1"/>
</dbReference>
<dbReference type="GO" id="GO:0009897">
    <property type="term" value="C:external side of plasma membrane"/>
    <property type="evidence" value="ECO:0007669"/>
    <property type="project" value="TreeGrafter"/>
</dbReference>
<dbReference type="InterPro" id="IPR032466">
    <property type="entry name" value="Metal_Hydrolase"/>
</dbReference>
<comment type="caution">
    <text evidence="9">The sequence shown here is derived from an EMBL/GenBank/DDBJ whole genome shotgun (WGS) entry which is preliminary data.</text>
</comment>
<dbReference type="OrthoDB" id="272271at2759"/>
<evidence type="ECO:0000313" key="9">
    <source>
        <dbReference type="EMBL" id="GIQ82189.1"/>
    </source>
</evidence>
<reference evidence="9 10" key="1">
    <citation type="journal article" date="2018" name="PLoS ONE">
        <title>The draft genome of Kipferlia bialata reveals reductive genome evolution in fornicate parasites.</title>
        <authorList>
            <person name="Tanifuji G."/>
            <person name="Takabayashi S."/>
            <person name="Kume K."/>
            <person name="Takagi M."/>
            <person name="Nakayama T."/>
            <person name="Kamikawa R."/>
            <person name="Inagaki Y."/>
            <person name="Hashimoto T."/>
        </authorList>
    </citation>
    <scope>NUCLEOTIDE SEQUENCE [LARGE SCALE GENOMIC DNA]</scope>
    <source>
        <strain evidence="9">NY0173</strain>
    </source>
</reference>
<dbReference type="SUPFAM" id="SSF51556">
    <property type="entry name" value="Metallo-dependent hydrolases"/>
    <property type="match status" value="1"/>
</dbReference>
<dbReference type="Proteomes" id="UP000265618">
    <property type="component" value="Unassembled WGS sequence"/>
</dbReference>
<comment type="cofactor">
    <cofactor evidence="1">
        <name>Zn(2+)</name>
        <dbReference type="ChEBI" id="CHEBI:29105"/>
    </cofactor>
</comment>
<evidence type="ECO:0000256" key="6">
    <source>
        <dbReference type="ARBA" id="ARBA00022833"/>
    </source>
</evidence>
<evidence type="ECO:0000256" key="1">
    <source>
        <dbReference type="ARBA" id="ARBA00001947"/>
    </source>
</evidence>
<evidence type="ECO:0000259" key="8">
    <source>
        <dbReference type="Pfam" id="PF00962"/>
    </source>
</evidence>
<keyword evidence="6" id="KW-0862">Zinc</keyword>
<evidence type="ECO:0000256" key="2">
    <source>
        <dbReference type="ARBA" id="ARBA00006676"/>
    </source>
</evidence>
<dbReference type="Gene3D" id="3.20.20.140">
    <property type="entry name" value="Metal-dependent hydrolases"/>
    <property type="match status" value="1"/>
</dbReference>
<dbReference type="GO" id="GO:0060169">
    <property type="term" value="P:negative regulation of adenosine receptor signaling pathway"/>
    <property type="evidence" value="ECO:0007669"/>
    <property type="project" value="TreeGrafter"/>
</dbReference>
<keyword evidence="5" id="KW-0378">Hydrolase</keyword>
<dbReference type="GO" id="GO:0046103">
    <property type="term" value="P:inosine biosynthetic process"/>
    <property type="evidence" value="ECO:0007669"/>
    <property type="project" value="TreeGrafter"/>
</dbReference>
<gene>
    <name evidence="9" type="ORF">KIPB_003280</name>
</gene>
<evidence type="ECO:0000256" key="3">
    <source>
        <dbReference type="ARBA" id="ARBA00012784"/>
    </source>
</evidence>
<dbReference type="InterPro" id="IPR001365">
    <property type="entry name" value="A_deaminase_dom"/>
</dbReference>
<name>A0A9K3CV61_9EUKA</name>
<dbReference type="GO" id="GO:0006154">
    <property type="term" value="P:adenosine catabolic process"/>
    <property type="evidence" value="ECO:0007669"/>
    <property type="project" value="TreeGrafter"/>
</dbReference>
<protein>
    <recommendedName>
        <fullName evidence="3">adenosine deaminase</fullName>
        <ecNumber evidence="3">3.5.4.4</ecNumber>
    </recommendedName>
</protein>
<dbReference type="PANTHER" id="PTHR11409">
    <property type="entry name" value="ADENOSINE DEAMINASE"/>
    <property type="match status" value="1"/>
</dbReference>
<dbReference type="GO" id="GO:0046872">
    <property type="term" value="F:metal ion binding"/>
    <property type="evidence" value="ECO:0007669"/>
    <property type="project" value="UniProtKB-KW"/>
</dbReference>
<feature type="coiled-coil region" evidence="7">
    <location>
        <begin position="392"/>
        <end position="482"/>
    </location>
</feature>
<evidence type="ECO:0000256" key="4">
    <source>
        <dbReference type="ARBA" id="ARBA00022723"/>
    </source>
</evidence>
<feature type="coiled-coil region" evidence="7">
    <location>
        <begin position="526"/>
        <end position="556"/>
    </location>
</feature>
<dbReference type="EC" id="3.5.4.4" evidence="3"/>
<feature type="domain" description="Adenosine deaminase" evidence="8">
    <location>
        <begin position="13"/>
        <end position="302"/>
    </location>
</feature>
<keyword evidence="4" id="KW-0479">Metal-binding</keyword>
<keyword evidence="7" id="KW-0175">Coiled coil</keyword>
<dbReference type="GO" id="GO:0043103">
    <property type="term" value="P:hypoxanthine salvage"/>
    <property type="evidence" value="ECO:0007669"/>
    <property type="project" value="TreeGrafter"/>
</dbReference>
<dbReference type="InterPro" id="IPR006330">
    <property type="entry name" value="Ado/ade_deaminase"/>
</dbReference>
<evidence type="ECO:0000256" key="5">
    <source>
        <dbReference type="ARBA" id="ARBA00022801"/>
    </source>
</evidence>
<evidence type="ECO:0000313" key="10">
    <source>
        <dbReference type="Proteomes" id="UP000265618"/>
    </source>
</evidence>
<dbReference type="GO" id="GO:0005829">
    <property type="term" value="C:cytosol"/>
    <property type="evidence" value="ECO:0007669"/>
    <property type="project" value="TreeGrafter"/>
</dbReference>
<sequence length="588" mass="65350">MMASLIDDLIRLPKLDLHRHLDGSVRPVTIVELAKEGNITLPGFDPNPTIEAVRSKYCVPVGCTSLVDYLRGFDISIAVMQSAPNLIRITREVIEDAHRDGLVYLEIRFGPQLHTQQGLTNEEAVKAVAEGVRQAKEEYPDVSVRLILCGLRFFDAEKADECALLLPDFPAVAYDLAGPEHGIPNKKFAKSVEIALERGARLTLHAGEADGPKNVAGSLDLGAMRIGHGVRSREDPAVLQRVIDGCVPLEMCVTSNLQTQAVSCIKEHPLVEYYRKGAFVVPCTDNPVISQALIEAENASLTVQLTQARHETEDVRKELTETRLGAQTLQTRLLEQYGQLESKASAAVEKEIAKLRQERAESGLRVDADTARAWQEEKERLKGETEVQRTTINGLRATIARIEARMEGLLEELGRERRERTDLETKLSVVDASLDAAKDEFNRAAQETLLLQREREDMAERLDTVTRLKQSETEALKQALEEARTSTRNVRVYGTTQPPPSLPNISYLVSRINALDSELVARDTTLTQLEAEARDKDALIKEREAEIRRLGKANEELLDGFKDIDALRQTVAGLIQEEEARLAIHASS</sequence>
<dbReference type="NCBIfam" id="TIGR01430">
    <property type="entry name" value="aden_deam"/>
    <property type="match status" value="1"/>
</dbReference>
<organism evidence="9 10">
    <name type="scientific">Kipferlia bialata</name>
    <dbReference type="NCBI Taxonomy" id="797122"/>
    <lineage>
        <taxon>Eukaryota</taxon>
        <taxon>Metamonada</taxon>
        <taxon>Carpediemonas-like organisms</taxon>
        <taxon>Kipferlia</taxon>
    </lineage>
</organism>
<comment type="similarity">
    <text evidence="2">Belongs to the metallo-dependent hydrolases superfamily. Adenosine and AMP deaminases family.</text>
</comment>
<proteinExistence type="inferred from homology"/>
<keyword evidence="10" id="KW-1185">Reference proteome</keyword>
<dbReference type="EMBL" id="BDIP01000616">
    <property type="protein sequence ID" value="GIQ82189.1"/>
    <property type="molecule type" value="Genomic_DNA"/>
</dbReference>
<accession>A0A9K3CV61</accession>
<dbReference type="AlphaFoldDB" id="A0A9K3CV61"/>
<dbReference type="GO" id="GO:0004000">
    <property type="term" value="F:adenosine deaminase activity"/>
    <property type="evidence" value="ECO:0007669"/>
    <property type="project" value="UniProtKB-ARBA"/>
</dbReference>
<dbReference type="PANTHER" id="PTHR11409:SF43">
    <property type="entry name" value="ADENOSINE DEAMINASE"/>
    <property type="match status" value="1"/>
</dbReference>
<evidence type="ECO:0000256" key="7">
    <source>
        <dbReference type="SAM" id="Coils"/>
    </source>
</evidence>